<reference evidence="1 2" key="1">
    <citation type="submission" date="2019-08" db="EMBL/GenBank/DDBJ databases">
        <title>Deep-cultivation of Planctomycetes and their phenomic and genomic characterization uncovers novel biology.</title>
        <authorList>
            <person name="Wiegand S."/>
            <person name="Jogler M."/>
            <person name="Boedeker C."/>
            <person name="Pinto D."/>
            <person name="Vollmers J."/>
            <person name="Rivas-Marin E."/>
            <person name="Kohn T."/>
            <person name="Peeters S.H."/>
            <person name="Heuer A."/>
            <person name="Rast P."/>
            <person name="Oberbeckmann S."/>
            <person name="Bunk B."/>
            <person name="Jeske O."/>
            <person name="Meyerdierks A."/>
            <person name="Storesund J.E."/>
            <person name="Kallscheuer N."/>
            <person name="Luecker S."/>
            <person name="Lage O.M."/>
            <person name="Pohl T."/>
            <person name="Merkel B.J."/>
            <person name="Hornburger P."/>
            <person name="Mueller R.-W."/>
            <person name="Bruemmer F."/>
            <person name="Labrenz M."/>
            <person name="Spormann A.M."/>
            <person name="Op den Camp H."/>
            <person name="Overmann J."/>
            <person name="Amann R."/>
            <person name="Jetten M.S.M."/>
            <person name="Mascher T."/>
            <person name="Medema M.H."/>
            <person name="Devos D.P."/>
            <person name="Kaster A.-K."/>
            <person name="Ovreas L."/>
            <person name="Rohde M."/>
            <person name="Galperin M.Y."/>
            <person name="Jogler C."/>
        </authorList>
    </citation>
    <scope>NUCLEOTIDE SEQUENCE [LARGE SCALE GENOMIC DNA]</scope>
    <source>
        <strain evidence="1 2">OJF2</strain>
    </source>
</reference>
<sequence length="73" mass="8213">MLSHEALNLFRLHVERHGDIDVAANRETYRELQRAGLVRAVSTYAGGPESAYRMTREGFERRAELLARAKAAG</sequence>
<dbReference type="KEGG" id="agv:OJF2_39290"/>
<dbReference type="RefSeq" id="WP_148595192.1">
    <property type="nucleotide sequence ID" value="NZ_CP042997.1"/>
</dbReference>
<organism evidence="1 2">
    <name type="scientific">Aquisphaera giovannonii</name>
    <dbReference type="NCBI Taxonomy" id="406548"/>
    <lineage>
        <taxon>Bacteria</taxon>
        <taxon>Pseudomonadati</taxon>
        <taxon>Planctomycetota</taxon>
        <taxon>Planctomycetia</taxon>
        <taxon>Isosphaerales</taxon>
        <taxon>Isosphaeraceae</taxon>
        <taxon>Aquisphaera</taxon>
    </lineage>
</organism>
<dbReference type="Proteomes" id="UP000324233">
    <property type="component" value="Chromosome"/>
</dbReference>
<accession>A0A5B9W527</accession>
<evidence type="ECO:0000313" key="2">
    <source>
        <dbReference type="Proteomes" id="UP000324233"/>
    </source>
</evidence>
<gene>
    <name evidence="1" type="ORF">OJF2_39290</name>
</gene>
<dbReference type="AlphaFoldDB" id="A0A5B9W527"/>
<evidence type="ECO:0000313" key="1">
    <source>
        <dbReference type="EMBL" id="QEH35377.1"/>
    </source>
</evidence>
<name>A0A5B9W527_9BACT</name>
<protein>
    <submittedName>
        <fullName evidence="1">Uncharacterized protein</fullName>
    </submittedName>
</protein>
<dbReference type="OrthoDB" id="299134at2"/>
<keyword evidence="2" id="KW-1185">Reference proteome</keyword>
<dbReference type="EMBL" id="CP042997">
    <property type="protein sequence ID" value="QEH35377.1"/>
    <property type="molecule type" value="Genomic_DNA"/>
</dbReference>
<proteinExistence type="predicted"/>